<keyword evidence="2" id="KW-1185">Reference proteome</keyword>
<dbReference type="OrthoDB" id="2339315at2759"/>
<accession>A0A9P6IXJ1</accession>
<dbReference type="Proteomes" id="UP000749646">
    <property type="component" value="Unassembled WGS sequence"/>
</dbReference>
<sequence length="240" mass="27082">MASTHIINPIAELGSKLSNLTSLYLGWLNKITDSQWRGLVMAMRGRIRSFATDAGFNTPSTKFIPDITTHWSDTLESLRFLHFSHMFSHDIQRILTTCSRLKVLDCMWTLEQEAGQGGIGGGKMEDWVCQDLEELQLMFADHRGLNMVETELTMQEIRTAGRIERIYQQLGRLVKLRELTIGWRTTTAFSGCANLDMSLASGLGHLAGLKALRMLDISSIRQVKIGSAEVEWIRPELVIQ</sequence>
<dbReference type="Gene3D" id="3.80.10.10">
    <property type="entry name" value="Ribonuclease Inhibitor"/>
    <property type="match status" value="1"/>
</dbReference>
<organism evidence="1 2">
    <name type="scientific">Modicella reniformis</name>
    <dbReference type="NCBI Taxonomy" id="1440133"/>
    <lineage>
        <taxon>Eukaryota</taxon>
        <taxon>Fungi</taxon>
        <taxon>Fungi incertae sedis</taxon>
        <taxon>Mucoromycota</taxon>
        <taxon>Mortierellomycotina</taxon>
        <taxon>Mortierellomycetes</taxon>
        <taxon>Mortierellales</taxon>
        <taxon>Mortierellaceae</taxon>
        <taxon>Modicella</taxon>
    </lineage>
</organism>
<dbReference type="InterPro" id="IPR032675">
    <property type="entry name" value="LRR_dom_sf"/>
</dbReference>
<comment type="caution">
    <text evidence="1">The sequence shown here is derived from an EMBL/GenBank/DDBJ whole genome shotgun (WGS) entry which is preliminary data.</text>
</comment>
<gene>
    <name evidence="1" type="ORF">BGZ65_005251</name>
</gene>
<reference evidence="1" key="1">
    <citation type="journal article" date="2020" name="Fungal Divers.">
        <title>Resolving the Mortierellaceae phylogeny through synthesis of multi-gene phylogenetics and phylogenomics.</title>
        <authorList>
            <person name="Vandepol N."/>
            <person name="Liber J."/>
            <person name="Desiro A."/>
            <person name="Na H."/>
            <person name="Kennedy M."/>
            <person name="Barry K."/>
            <person name="Grigoriev I.V."/>
            <person name="Miller A.N."/>
            <person name="O'Donnell K."/>
            <person name="Stajich J.E."/>
            <person name="Bonito G."/>
        </authorList>
    </citation>
    <scope>NUCLEOTIDE SEQUENCE</scope>
    <source>
        <strain evidence="1">MES-2147</strain>
    </source>
</reference>
<evidence type="ECO:0000313" key="2">
    <source>
        <dbReference type="Proteomes" id="UP000749646"/>
    </source>
</evidence>
<dbReference type="EMBL" id="JAAAHW010006986">
    <property type="protein sequence ID" value="KAF9952439.1"/>
    <property type="molecule type" value="Genomic_DNA"/>
</dbReference>
<proteinExistence type="predicted"/>
<dbReference type="AlphaFoldDB" id="A0A9P6IXJ1"/>
<protein>
    <submittedName>
        <fullName evidence="1">Uncharacterized protein</fullName>
    </submittedName>
</protein>
<dbReference type="SUPFAM" id="SSF52047">
    <property type="entry name" value="RNI-like"/>
    <property type="match status" value="1"/>
</dbReference>
<evidence type="ECO:0000313" key="1">
    <source>
        <dbReference type="EMBL" id="KAF9952439.1"/>
    </source>
</evidence>
<name>A0A9P6IXJ1_9FUNG</name>